<evidence type="ECO:0000313" key="1">
    <source>
        <dbReference type="EMBL" id="OZP00441.1"/>
    </source>
</evidence>
<name>A0AB73PSP0_ECOLX</name>
<dbReference type="AlphaFoldDB" id="A0AB73PSP0"/>
<protein>
    <submittedName>
        <fullName evidence="1">Heat-shock protein Hsp20</fullName>
    </submittedName>
</protein>
<proteinExistence type="predicted"/>
<sequence>MPFRVNRRLCSVRHPIRRHCSRRTDMSALTPWDPF</sequence>
<dbReference type="EMBL" id="NNAK01000122">
    <property type="protein sequence ID" value="OZP00441.1"/>
    <property type="molecule type" value="Genomic_DNA"/>
</dbReference>
<comment type="caution">
    <text evidence="1">The sequence shown here is derived from an EMBL/GenBank/DDBJ whole genome shotgun (WGS) entry which is preliminary data.</text>
</comment>
<gene>
    <name evidence="1" type="ORF">CG702_25685</name>
</gene>
<organism evidence="1 2">
    <name type="scientific">Escherichia coli</name>
    <dbReference type="NCBI Taxonomy" id="562"/>
    <lineage>
        <taxon>Bacteria</taxon>
        <taxon>Pseudomonadati</taxon>
        <taxon>Pseudomonadota</taxon>
        <taxon>Gammaproteobacteria</taxon>
        <taxon>Enterobacterales</taxon>
        <taxon>Enterobacteriaceae</taxon>
        <taxon>Escherichia</taxon>
    </lineage>
</organism>
<dbReference type="Proteomes" id="UP000264870">
    <property type="component" value="Unassembled WGS sequence"/>
</dbReference>
<evidence type="ECO:0000313" key="2">
    <source>
        <dbReference type="Proteomes" id="UP000264870"/>
    </source>
</evidence>
<reference evidence="1 2" key="1">
    <citation type="submission" date="2017-07" db="EMBL/GenBank/DDBJ databases">
        <authorList>
            <person name="Zhi S."/>
            <person name="Banting G."/>
            <person name="Neumann N."/>
        </authorList>
    </citation>
    <scope>NUCLEOTIDE SEQUENCE [LARGE SCALE GENOMIC DNA]</scope>
    <source>
        <strain evidence="1 2">WW41</strain>
    </source>
</reference>
<accession>A0AB73PSP0</accession>
<feature type="non-terminal residue" evidence="1">
    <location>
        <position position="35"/>
    </location>
</feature>